<dbReference type="OrthoDB" id="9791357at2"/>
<dbReference type="NCBIfam" id="TIGR00259">
    <property type="entry name" value="thylakoid_BtpA"/>
    <property type="match status" value="1"/>
</dbReference>
<sequence length="265" mass="27753">MPWNSWKKLPLPVIGMVHLWPLPGTPRSELSLLDIRDQALRDAEALVSGGVHGLMIENFGDTPFEPGCVPPATIAQLTWLLAEVKRLAATIPCGVNVLRNDALAALAVAAAAGGEFIRVNVLTGARVTDQGIIQGQAHELLRERKRLNAGAIQIWADVDVKHSAPLAPRPISDEVGDLVYRAHADAVIVTGRSTGAATSLDDLQQVITAAAGKPVIVGSGVSARNIANLRGKAAAVIVGSSLKVDGVATNGVDPQRVKELLSLLA</sequence>
<gene>
    <name evidence="2" type="primary">sgcQ</name>
    <name evidence="2" type="ORF">ETAA8_52460</name>
</gene>
<dbReference type="PIRSF" id="PIRSF005956">
    <property type="entry name" value="BtpA"/>
    <property type="match status" value="1"/>
</dbReference>
<dbReference type="InterPro" id="IPR013785">
    <property type="entry name" value="Aldolase_TIM"/>
</dbReference>
<keyword evidence="3" id="KW-1185">Reference proteome</keyword>
<accession>A0A517YIS0</accession>
<dbReference type="EMBL" id="CP036274">
    <property type="protein sequence ID" value="QDU30127.1"/>
    <property type="molecule type" value="Genomic_DNA"/>
</dbReference>
<reference evidence="2 3" key="1">
    <citation type="submission" date="2019-02" db="EMBL/GenBank/DDBJ databases">
        <title>Deep-cultivation of Planctomycetes and their phenomic and genomic characterization uncovers novel biology.</title>
        <authorList>
            <person name="Wiegand S."/>
            <person name="Jogler M."/>
            <person name="Boedeker C."/>
            <person name="Pinto D."/>
            <person name="Vollmers J."/>
            <person name="Rivas-Marin E."/>
            <person name="Kohn T."/>
            <person name="Peeters S.H."/>
            <person name="Heuer A."/>
            <person name="Rast P."/>
            <person name="Oberbeckmann S."/>
            <person name="Bunk B."/>
            <person name="Jeske O."/>
            <person name="Meyerdierks A."/>
            <person name="Storesund J.E."/>
            <person name="Kallscheuer N."/>
            <person name="Luecker S."/>
            <person name="Lage O.M."/>
            <person name="Pohl T."/>
            <person name="Merkel B.J."/>
            <person name="Hornburger P."/>
            <person name="Mueller R.-W."/>
            <person name="Bruemmer F."/>
            <person name="Labrenz M."/>
            <person name="Spormann A.M."/>
            <person name="Op den Camp H."/>
            <person name="Overmann J."/>
            <person name="Amann R."/>
            <person name="Jetten M.S.M."/>
            <person name="Mascher T."/>
            <person name="Medema M.H."/>
            <person name="Devos D.P."/>
            <person name="Kaster A.-K."/>
            <person name="Ovreas L."/>
            <person name="Rohde M."/>
            <person name="Galperin M.Y."/>
            <person name="Jogler C."/>
        </authorList>
    </citation>
    <scope>NUCLEOTIDE SEQUENCE [LARGE SCALE GENOMIC DNA]</scope>
    <source>
        <strain evidence="2 3">ETA_A8</strain>
    </source>
</reference>
<name>A0A517YIS0_9BACT</name>
<dbReference type="Proteomes" id="UP000315017">
    <property type="component" value="Chromosome"/>
</dbReference>
<dbReference type="SUPFAM" id="SSF51366">
    <property type="entry name" value="Ribulose-phoshate binding barrel"/>
    <property type="match status" value="1"/>
</dbReference>
<proteinExistence type="inferred from homology"/>
<evidence type="ECO:0000256" key="1">
    <source>
        <dbReference type="ARBA" id="ARBA00006007"/>
    </source>
</evidence>
<dbReference type="InterPro" id="IPR011060">
    <property type="entry name" value="RibuloseP-bd_barrel"/>
</dbReference>
<dbReference type="AlphaFoldDB" id="A0A517YIS0"/>
<evidence type="ECO:0000313" key="2">
    <source>
        <dbReference type="EMBL" id="QDU30127.1"/>
    </source>
</evidence>
<dbReference type="Gene3D" id="3.20.20.70">
    <property type="entry name" value="Aldolase class I"/>
    <property type="match status" value="1"/>
</dbReference>
<comment type="similarity">
    <text evidence="1">Belongs to the BtpA family.</text>
</comment>
<organism evidence="2 3">
    <name type="scientific">Anatilimnocola aggregata</name>
    <dbReference type="NCBI Taxonomy" id="2528021"/>
    <lineage>
        <taxon>Bacteria</taxon>
        <taxon>Pseudomonadati</taxon>
        <taxon>Planctomycetota</taxon>
        <taxon>Planctomycetia</taxon>
        <taxon>Pirellulales</taxon>
        <taxon>Pirellulaceae</taxon>
        <taxon>Anatilimnocola</taxon>
    </lineage>
</organism>
<dbReference type="RefSeq" id="WP_145095083.1">
    <property type="nucleotide sequence ID" value="NZ_CP036274.1"/>
</dbReference>
<evidence type="ECO:0000313" key="3">
    <source>
        <dbReference type="Proteomes" id="UP000315017"/>
    </source>
</evidence>
<dbReference type="PANTHER" id="PTHR21381">
    <property type="entry name" value="ZGC:162297"/>
    <property type="match status" value="1"/>
</dbReference>
<protein>
    <submittedName>
        <fullName evidence="2">Sgc region protein SgcQ</fullName>
    </submittedName>
</protein>
<dbReference type="InterPro" id="IPR005137">
    <property type="entry name" value="BtpA"/>
</dbReference>
<dbReference type="PANTHER" id="PTHR21381:SF3">
    <property type="entry name" value="SGC REGION PROTEIN SGCQ-RELATED"/>
    <property type="match status" value="1"/>
</dbReference>
<dbReference type="KEGG" id="aagg:ETAA8_52460"/>
<dbReference type="Pfam" id="PF03437">
    <property type="entry name" value="BtpA"/>
    <property type="match status" value="1"/>
</dbReference>